<dbReference type="Pfam" id="PF00005">
    <property type="entry name" value="ABC_tran"/>
    <property type="match status" value="1"/>
</dbReference>
<evidence type="ECO:0000256" key="3">
    <source>
        <dbReference type="ARBA" id="ARBA00022741"/>
    </source>
</evidence>
<dbReference type="PANTHER" id="PTHR45772">
    <property type="entry name" value="CONSERVED COMPONENT OF ABC TRANSPORTER FOR NATURAL AMINO ACIDS-RELATED"/>
    <property type="match status" value="1"/>
</dbReference>
<reference evidence="7" key="1">
    <citation type="journal article" date="2019" name="Int. J. Syst. Evol. Microbiol.">
        <title>The Global Catalogue of Microorganisms (GCM) 10K type strain sequencing project: providing services to taxonomists for standard genome sequencing and annotation.</title>
        <authorList>
            <consortium name="The Broad Institute Genomics Platform"/>
            <consortium name="The Broad Institute Genome Sequencing Center for Infectious Disease"/>
            <person name="Wu L."/>
            <person name="Ma J."/>
        </authorList>
    </citation>
    <scope>NUCLEOTIDE SEQUENCE [LARGE SCALE GENOMIC DNA]</scope>
    <source>
        <strain evidence="7">LMG 24813</strain>
    </source>
</reference>
<evidence type="ECO:0000313" key="7">
    <source>
        <dbReference type="Proteomes" id="UP001595848"/>
    </source>
</evidence>
<comment type="caution">
    <text evidence="6">The sequence shown here is derived from an EMBL/GenBank/DDBJ whole genome shotgun (WGS) entry which is preliminary data.</text>
</comment>
<keyword evidence="3" id="KW-0547">Nucleotide-binding</keyword>
<keyword evidence="2" id="KW-1003">Cell membrane</keyword>
<accession>A0ABV8NZE6</accession>
<evidence type="ECO:0000256" key="1">
    <source>
        <dbReference type="ARBA" id="ARBA00022448"/>
    </source>
</evidence>
<name>A0ABV8NZE6_9BURK</name>
<dbReference type="CDD" id="cd03219">
    <property type="entry name" value="ABC_Mj1267_LivG_branched"/>
    <property type="match status" value="1"/>
</dbReference>
<dbReference type="GO" id="GO:0005524">
    <property type="term" value="F:ATP binding"/>
    <property type="evidence" value="ECO:0007669"/>
    <property type="project" value="UniProtKB-KW"/>
</dbReference>
<dbReference type="Proteomes" id="UP001595848">
    <property type="component" value="Unassembled WGS sequence"/>
</dbReference>
<organism evidence="6 7">
    <name type="scientific">Candidimonas humi</name>
    <dbReference type="NCBI Taxonomy" id="683355"/>
    <lineage>
        <taxon>Bacteria</taxon>
        <taxon>Pseudomonadati</taxon>
        <taxon>Pseudomonadota</taxon>
        <taxon>Betaproteobacteria</taxon>
        <taxon>Burkholderiales</taxon>
        <taxon>Alcaligenaceae</taxon>
        <taxon>Candidimonas</taxon>
    </lineage>
</organism>
<feature type="domain" description="ABC transporter" evidence="5">
    <location>
        <begin position="17"/>
        <end position="258"/>
    </location>
</feature>
<dbReference type="PROSITE" id="PS50893">
    <property type="entry name" value="ABC_TRANSPORTER_2"/>
    <property type="match status" value="1"/>
</dbReference>
<dbReference type="SMART" id="SM00382">
    <property type="entry name" value="AAA"/>
    <property type="match status" value="1"/>
</dbReference>
<evidence type="ECO:0000256" key="4">
    <source>
        <dbReference type="ARBA" id="ARBA00022840"/>
    </source>
</evidence>
<dbReference type="RefSeq" id="WP_217963279.1">
    <property type="nucleotide sequence ID" value="NZ_JBHSBV010000003.1"/>
</dbReference>
<dbReference type="InterPro" id="IPR032823">
    <property type="entry name" value="BCA_ABC_TP_C"/>
</dbReference>
<dbReference type="InterPro" id="IPR003439">
    <property type="entry name" value="ABC_transporter-like_ATP-bd"/>
</dbReference>
<evidence type="ECO:0000259" key="5">
    <source>
        <dbReference type="PROSITE" id="PS50893"/>
    </source>
</evidence>
<keyword evidence="1" id="KW-0813">Transport</keyword>
<protein>
    <submittedName>
        <fullName evidence="6">ABC transporter ATP-binding protein</fullName>
    </submittedName>
</protein>
<gene>
    <name evidence="6" type="ORF">ACFOY1_10355</name>
</gene>
<keyword evidence="2" id="KW-0472">Membrane</keyword>
<keyword evidence="7" id="KW-1185">Reference proteome</keyword>
<dbReference type="PANTHER" id="PTHR45772:SF2">
    <property type="entry name" value="ABC TRANSPORTER ATP-BINDING PROTEIN"/>
    <property type="match status" value="1"/>
</dbReference>
<evidence type="ECO:0000256" key="2">
    <source>
        <dbReference type="ARBA" id="ARBA00022475"/>
    </source>
</evidence>
<dbReference type="EMBL" id="JBHSBV010000003">
    <property type="protein sequence ID" value="MFC4201353.1"/>
    <property type="molecule type" value="Genomic_DNA"/>
</dbReference>
<evidence type="ECO:0000313" key="6">
    <source>
        <dbReference type="EMBL" id="MFC4201353.1"/>
    </source>
</evidence>
<proteinExistence type="predicted"/>
<sequence>MTDALHVSGAVQPEPKLEVRDLCKSFGALRATQGASLSILPGELHALIGPNGAGKTTLISQLSGEIMPDSGQVLLDGRDITRLPAHKRAAAGLARSFQISQLYPEFTVEDNVAMAVQAHAPQRYSLWRRARRDPALREPARAALARVGLQDRAAVRVSDLAHGEKRQLELAIALSLDASVLLLDEPMAGLGAEESLRMKDILMDLKGRYAMLLVEHDMDIVFALADRVTVLVYGKPIFTGTPAEVREHEDVRDAYLGRE</sequence>
<dbReference type="InterPro" id="IPR003593">
    <property type="entry name" value="AAA+_ATPase"/>
</dbReference>
<dbReference type="Pfam" id="PF12399">
    <property type="entry name" value="BCA_ABC_TP_C"/>
    <property type="match status" value="1"/>
</dbReference>
<dbReference type="InterPro" id="IPR051120">
    <property type="entry name" value="ABC_AA/LPS_Transport"/>
</dbReference>
<keyword evidence="4 6" id="KW-0067">ATP-binding</keyword>